<dbReference type="AlphaFoldDB" id="A0A9J6RE00"/>
<dbReference type="InterPro" id="IPR019618">
    <property type="entry name" value="Spore_germination_GerPA"/>
</dbReference>
<name>A0A9J6RE00_9BACI</name>
<proteinExistence type="predicted"/>
<protein>
    <submittedName>
        <fullName evidence="2">Spore germination protein</fullName>
    </submittedName>
</protein>
<reference evidence="2" key="1">
    <citation type="submission" date="2022-11" db="EMBL/GenBank/DDBJ databases">
        <title>WGS of Natronobacillus azotifigens 24KS-1, an anaerobic diazotrophic haloalkaliphile from soda-rich habitats.</title>
        <authorList>
            <person name="Sorokin D.Y."/>
            <person name="Merkel A.Y."/>
        </authorList>
    </citation>
    <scope>NUCLEOTIDE SEQUENCE</scope>
    <source>
        <strain evidence="2">24KS-1</strain>
    </source>
</reference>
<evidence type="ECO:0000313" key="2">
    <source>
        <dbReference type="EMBL" id="MCZ0703783.1"/>
    </source>
</evidence>
<organism evidence="2 3">
    <name type="scientific">Natronobacillus azotifigens</name>
    <dbReference type="NCBI Taxonomy" id="472978"/>
    <lineage>
        <taxon>Bacteria</taxon>
        <taxon>Bacillati</taxon>
        <taxon>Bacillota</taxon>
        <taxon>Bacilli</taxon>
        <taxon>Bacillales</taxon>
        <taxon>Bacillaceae</taxon>
        <taxon>Natronobacillus</taxon>
    </lineage>
</organism>
<dbReference type="Pfam" id="PF10676">
    <property type="entry name" value="gerPA"/>
    <property type="match status" value="1"/>
</dbReference>
<dbReference type="Proteomes" id="UP001084197">
    <property type="component" value="Unassembled WGS sequence"/>
</dbReference>
<evidence type="ECO:0000313" key="3">
    <source>
        <dbReference type="Proteomes" id="UP001084197"/>
    </source>
</evidence>
<dbReference type="EMBL" id="JAPRAT010000022">
    <property type="protein sequence ID" value="MCZ0703783.1"/>
    <property type="molecule type" value="Genomic_DNA"/>
</dbReference>
<feature type="region of interest" description="Disordered" evidence="1">
    <location>
        <begin position="53"/>
        <end position="74"/>
    </location>
</feature>
<accession>A0A9J6RE00</accession>
<keyword evidence="3" id="KW-1185">Reference proteome</keyword>
<dbReference type="RefSeq" id="WP_268780548.1">
    <property type="nucleotide sequence ID" value="NZ_JAPRAT010000022.1"/>
</dbReference>
<comment type="caution">
    <text evidence="2">The sequence shown here is derived from an EMBL/GenBank/DDBJ whole genome shotgun (WGS) entry which is preliminary data.</text>
</comment>
<gene>
    <name evidence="2" type="ORF">OWO01_11175</name>
</gene>
<sequence length="74" mass="8118">MVSHVNNILGIRINAANNNSSLNFGNVIHRGHQSNVKMNVGYFHAGDANESPLQFNNANYANDPDVLDQPQSQI</sequence>
<evidence type="ECO:0000256" key="1">
    <source>
        <dbReference type="SAM" id="MobiDB-lite"/>
    </source>
</evidence>